<keyword evidence="1" id="KW-1133">Transmembrane helix</keyword>
<keyword evidence="1" id="KW-0812">Transmembrane</keyword>
<evidence type="ECO:0000313" key="2">
    <source>
        <dbReference type="EMBL" id="SVD75791.1"/>
    </source>
</evidence>
<reference evidence="2" key="1">
    <citation type="submission" date="2018-05" db="EMBL/GenBank/DDBJ databases">
        <authorList>
            <person name="Lanie J.A."/>
            <person name="Ng W.-L."/>
            <person name="Kazmierczak K.M."/>
            <person name="Andrzejewski T.M."/>
            <person name="Davidsen T.M."/>
            <person name="Wayne K.J."/>
            <person name="Tettelin H."/>
            <person name="Glass J.I."/>
            <person name="Rusch D."/>
            <person name="Podicherti R."/>
            <person name="Tsui H.-C.T."/>
            <person name="Winkler M.E."/>
        </authorList>
    </citation>
    <scope>NUCLEOTIDE SEQUENCE</scope>
</reference>
<accession>A0A382XZ69</accession>
<dbReference type="EMBL" id="UINC01171295">
    <property type="protein sequence ID" value="SVD75791.1"/>
    <property type="molecule type" value="Genomic_DNA"/>
</dbReference>
<sequence>MTILEALISTAIVGIGFVAIFQMVNYSIQSVDVSGERTKSNYLTAMVAEDLIGDKNSDISGKKLYNWLVDNKNSDGNTWSMGTCSSGVSSTGNLSDVQKEKFRKWDNRFSTKRIKCKSAKDKKSFKIFDICRSGCTYTNTTAYDKIYLGRMEVNMNDGTKKKYLYFQIN</sequence>
<name>A0A382XZ69_9ZZZZ</name>
<keyword evidence="1" id="KW-0472">Membrane</keyword>
<feature type="transmembrane region" description="Helical" evidence="1">
    <location>
        <begin position="6"/>
        <end position="28"/>
    </location>
</feature>
<evidence type="ECO:0008006" key="3">
    <source>
        <dbReference type="Google" id="ProtNLM"/>
    </source>
</evidence>
<dbReference type="AlphaFoldDB" id="A0A382XZ69"/>
<gene>
    <name evidence="2" type="ORF">METZ01_LOCUS428645</name>
</gene>
<organism evidence="2">
    <name type="scientific">marine metagenome</name>
    <dbReference type="NCBI Taxonomy" id="408172"/>
    <lineage>
        <taxon>unclassified sequences</taxon>
        <taxon>metagenomes</taxon>
        <taxon>ecological metagenomes</taxon>
    </lineage>
</organism>
<evidence type="ECO:0000256" key="1">
    <source>
        <dbReference type="SAM" id="Phobius"/>
    </source>
</evidence>
<proteinExistence type="predicted"/>
<protein>
    <recommendedName>
        <fullName evidence="3">Type 4 fimbrial biogenesis protein PilV</fullName>
    </recommendedName>
</protein>